<feature type="transmembrane region" description="Helical" evidence="3">
    <location>
        <begin position="422"/>
        <end position="447"/>
    </location>
</feature>
<evidence type="ECO:0000256" key="2">
    <source>
        <dbReference type="ARBA" id="ARBA00023136"/>
    </source>
</evidence>
<reference evidence="4 5" key="1">
    <citation type="submission" date="2019-01" db="EMBL/GenBank/DDBJ databases">
        <title>Complete genome sequence of Cohnella hallensis HS21 isolated from Korean fir (Abies koreana) rhizospheric soil.</title>
        <authorList>
            <person name="Jiang L."/>
            <person name="Kang S.W."/>
            <person name="Kim S."/>
            <person name="Jung J."/>
            <person name="Kim C.Y."/>
            <person name="Kim D.H."/>
            <person name="Kim S.W."/>
            <person name="Lee J."/>
        </authorList>
    </citation>
    <scope>NUCLEOTIDE SEQUENCE [LARGE SCALE GENOMIC DNA]</scope>
    <source>
        <strain evidence="4 5">HS21</strain>
    </source>
</reference>
<keyword evidence="5" id="KW-1185">Reference proteome</keyword>
<name>A0A3T1DER3_9BACL</name>
<dbReference type="InterPro" id="IPR050768">
    <property type="entry name" value="UPF0353/GerABKA_families"/>
</dbReference>
<organism evidence="4 5">
    <name type="scientific">Cohnella abietis</name>
    <dbReference type="NCBI Taxonomy" id="2507935"/>
    <lineage>
        <taxon>Bacteria</taxon>
        <taxon>Bacillati</taxon>
        <taxon>Bacillota</taxon>
        <taxon>Bacilli</taxon>
        <taxon>Bacillales</taxon>
        <taxon>Paenibacillaceae</taxon>
        <taxon>Cohnella</taxon>
    </lineage>
</organism>
<keyword evidence="3" id="KW-1133">Transmembrane helix</keyword>
<dbReference type="RefSeq" id="WP_130616079.1">
    <property type="nucleotide sequence ID" value="NZ_AP019400.1"/>
</dbReference>
<feature type="transmembrane region" description="Helical" evidence="3">
    <location>
        <begin position="363"/>
        <end position="380"/>
    </location>
</feature>
<dbReference type="KEGG" id="cohn:KCTCHS21_59810"/>
<protein>
    <submittedName>
        <fullName evidence="4">Spore germination protein</fullName>
    </submittedName>
</protein>
<dbReference type="EMBL" id="AP019400">
    <property type="protein sequence ID" value="BBI36582.1"/>
    <property type="molecule type" value="Genomic_DNA"/>
</dbReference>
<dbReference type="PIRSF" id="PIRSF005690">
    <property type="entry name" value="GerBA"/>
    <property type="match status" value="1"/>
</dbReference>
<gene>
    <name evidence="4" type="ORF">KCTCHS21_59810</name>
</gene>
<dbReference type="OrthoDB" id="1726708at2"/>
<keyword evidence="3" id="KW-0812">Transmembrane</keyword>
<dbReference type="InterPro" id="IPR004995">
    <property type="entry name" value="Spore_Ger"/>
</dbReference>
<dbReference type="GO" id="GO:0016020">
    <property type="term" value="C:membrane"/>
    <property type="evidence" value="ECO:0007669"/>
    <property type="project" value="InterPro"/>
</dbReference>
<evidence type="ECO:0000256" key="3">
    <source>
        <dbReference type="SAM" id="Phobius"/>
    </source>
</evidence>
<dbReference type="PANTHER" id="PTHR22550">
    <property type="entry name" value="SPORE GERMINATION PROTEIN"/>
    <property type="match status" value="1"/>
</dbReference>
<feature type="transmembrane region" description="Helical" evidence="3">
    <location>
        <begin position="386"/>
        <end position="410"/>
    </location>
</feature>
<comment type="similarity">
    <text evidence="1">Belongs to the GerABKA family.</text>
</comment>
<dbReference type="PANTHER" id="PTHR22550:SF5">
    <property type="entry name" value="LEUCINE ZIPPER PROTEIN 4"/>
    <property type="match status" value="1"/>
</dbReference>
<keyword evidence="2 3" id="KW-0472">Membrane</keyword>
<dbReference type="AlphaFoldDB" id="A0A3T1DER3"/>
<proteinExistence type="inferred from homology"/>
<dbReference type="GO" id="GO:0009847">
    <property type="term" value="P:spore germination"/>
    <property type="evidence" value="ECO:0007669"/>
    <property type="project" value="InterPro"/>
</dbReference>
<evidence type="ECO:0000313" key="4">
    <source>
        <dbReference type="EMBL" id="BBI36582.1"/>
    </source>
</evidence>
<accession>A0A3T1DER3</accession>
<evidence type="ECO:0000313" key="5">
    <source>
        <dbReference type="Proteomes" id="UP000289856"/>
    </source>
</evidence>
<feature type="transmembrane region" description="Helical" evidence="3">
    <location>
        <begin position="295"/>
        <end position="318"/>
    </location>
</feature>
<dbReference type="Pfam" id="PF03323">
    <property type="entry name" value="GerA"/>
    <property type="match status" value="1"/>
</dbReference>
<dbReference type="Proteomes" id="UP000289856">
    <property type="component" value="Chromosome"/>
</dbReference>
<evidence type="ECO:0000256" key="1">
    <source>
        <dbReference type="ARBA" id="ARBA00005278"/>
    </source>
</evidence>
<sequence>MSDHSRSSFGNPDVDEPNDFVRELIEAVGHPPDFNHHPFALGENSIGHCLFIETLVDTDRIENLILRFIAEGWLPDALANEPDKLEAWKGKLPNVKTAVADDIHACIQGLLDGRCLLIMPGVEWALMLDVGKTYHRPVDEPKTETTVRGSHEAYNEDMNTNIGLLRKRIRTRQLRFEEMKLGTATETKVVIAYMQDLASSDTVEEFRKRLRSIQSDGIIDCSYVEQWIEDKTLLPFPMIQKTERPDVTSSHLLEGRVIVLVDGSPYALIGPITFWQFFSSPEDYFQRADIATLMLWIRFLAFVLAVFVPALYIAVTLYQQALIPPMLLVSLSSQKEGVPFPSYVEAFLMTIIFEVLREAGLRMPRVAGQAISIVGALVLGEAAVQAGLVSAAMVIVVAITAISNFVAPYYNFGLSQRFLQYAFMLLAGFMGLFGILCGFLLTVVHLASLKSFGVPYLAPVAPVYISDWKDILIRIPRPKQRTYPRMSKPRRRKR</sequence>